<protein>
    <submittedName>
        <fullName evidence="2">DNA-binding protein</fullName>
    </submittedName>
    <submittedName>
        <fullName evidence="3">Zn-dependent peptidase ImmA (M78 family)</fullName>
    </submittedName>
</protein>
<evidence type="ECO:0000259" key="1">
    <source>
        <dbReference type="Pfam" id="PF06114"/>
    </source>
</evidence>
<keyword evidence="2" id="KW-0238">DNA-binding</keyword>
<dbReference type="InterPro" id="IPR010359">
    <property type="entry name" value="IrrE_HExxH"/>
</dbReference>
<accession>A0A357VKR8</accession>
<dbReference type="RefSeq" id="WP_132040814.1">
    <property type="nucleotide sequence ID" value="NZ_DOLB01000055.1"/>
</dbReference>
<dbReference type="EMBL" id="SLWU01000041">
    <property type="protein sequence ID" value="TCO55406.1"/>
    <property type="molecule type" value="Genomic_DNA"/>
</dbReference>
<name>A0A357VKR8_9THEO</name>
<dbReference type="Pfam" id="PF06114">
    <property type="entry name" value="Peptidase_M78"/>
    <property type="match status" value="1"/>
</dbReference>
<dbReference type="PANTHER" id="PTHR43236:SF2">
    <property type="entry name" value="BLL0069 PROTEIN"/>
    <property type="match status" value="1"/>
</dbReference>
<feature type="domain" description="IrrE N-terminal-like" evidence="1">
    <location>
        <begin position="196"/>
        <end position="298"/>
    </location>
</feature>
<dbReference type="PANTHER" id="PTHR43236">
    <property type="entry name" value="ANTITOXIN HIGA1"/>
    <property type="match status" value="1"/>
</dbReference>
<dbReference type="Gene3D" id="1.10.10.2910">
    <property type="match status" value="1"/>
</dbReference>
<organism evidence="2 4">
    <name type="scientific">Caldanaerobacter subterraneus</name>
    <dbReference type="NCBI Taxonomy" id="911092"/>
    <lineage>
        <taxon>Bacteria</taxon>
        <taxon>Bacillati</taxon>
        <taxon>Bacillota</taxon>
        <taxon>Clostridia</taxon>
        <taxon>Thermoanaerobacterales</taxon>
        <taxon>Thermoanaerobacteraceae</taxon>
        <taxon>Caldanaerobacter</taxon>
    </lineage>
</organism>
<dbReference type="Proteomes" id="UP000264445">
    <property type="component" value="Unassembled WGS sequence"/>
</dbReference>
<reference evidence="3 5" key="2">
    <citation type="submission" date="2019-03" db="EMBL/GenBank/DDBJ databases">
        <title>Genomic Encyclopedia of Type Strains, Phase IV (KMG-IV): sequencing the most valuable type-strain genomes for metagenomic binning, comparative biology and taxonomic classification.</title>
        <authorList>
            <person name="Goeker M."/>
        </authorList>
    </citation>
    <scope>NUCLEOTIDE SEQUENCE [LARGE SCALE GENOMIC DNA]</scope>
    <source>
        <strain evidence="3 5">DSM 13054</strain>
    </source>
</reference>
<comment type="caution">
    <text evidence="2">The sequence shown here is derived from an EMBL/GenBank/DDBJ whole genome shotgun (WGS) entry which is preliminary data.</text>
</comment>
<dbReference type="InterPro" id="IPR052345">
    <property type="entry name" value="Rad_response_metalloprotease"/>
</dbReference>
<proteinExistence type="predicted"/>
<dbReference type="Proteomes" id="UP000294886">
    <property type="component" value="Unassembled WGS sequence"/>
</dbReference>
<dbReference type="AlphaFoldDB" id="A0A357VKR8"/>
<evidence type="ECO:0000313" key="4">
    <source>
        <dbReference type="Proteomes" id="UP000264445"/>
    </source>
</evidence>
<dbReference type="GO" id="GO:0003677">
    <property type="term" value="F:DNA binding"/>
    <property type="evidence" value="ECO:0007669"/>
    <property type="project" value="UniProtKB-KW"/>
</dbReference>
<dbReference type="EMBL" id="DOLB01000055">
    <property type="protein sequence ID" value="HBT48862.1"/>
    <property type="molecule type" value="Genomic_DNA"/>
</dbReference>
<sequence length="384" mass="44136">MPAIKVDINPKVLLWALNRSGKRLAVEKNFPKIYEWIEKKSKPTFRQLEELAKATYTPLGYFFLDEPPEDQLPIPYFRTINGEPISQQRFSLDLIETVQMMQLRQDWMREYLIELGQEPLPFVNSAKLESNPHEVAQNIRNTLGLKTGWASQLPSWTDALKELRDRIEDIGIIVVVNGVVGNNTHRKLNPEEFRGFVLVDEYVPLIFINGADAKAAQMFTIAHELAHIWFGSSAAFDLRELQPSDDKIEQICNLVAAEFLLPEDELQRVWPKVKNEPEPFQTLAKHFKVSEIVAARRVLDIGYITKSDFLKFYNDYQAKERSTNHGDKGGNFYNTQNMRIGRRFAKAVITAVKEGKLLPHEAYQLTGLYGTAFDKYAKYLGLEV</sequence>
<evidence type="ECO:0000313" key="3">
    <source>
        <dbReference type="EMBL" id="TCO55406.1"/>
    </source>
</evidence>
<evidence type="ECO:0000313" key="2">
    <source>
        <dbReference type="EMBL" id="HBT48862.1"/>
    </source>
</evidence>
<evidence type="ECO:0000313" key="5">
    <source>
        <dbReference type="Proteomes" id="UP000294886"/>
    </source>
</evidence>
<reference evidence="2 4" key="1">
    <citation type="journal article" date="2018" name="Nat. Biotechnol.">
        <title>A standardized bacterial taxonomy based on genome phylogeny substantially revises the tree of life.</title>
        <authorList>
            <person name="Parks D.H."/>
            <person name="Chuvochina M."/>
            <person name="Waite D.W."/>
            <person name="Rinke C."/>
            <person name="Skarshewski A."/>
            <person name="Chaumeil P.A."/>
            <person name="Hugenholtz P."/>
        </authorList>
    </citation>
    <scope>NUCLEOTIDE SEQUENCE [LARGE SCALE GENOMIC DNA]</scope>
    <source>
        <strain evidence="2">UBA12544</strain>
    </source>
</reference>
<gene>
    <name evidence="2" type="ORF">DEA61_03200</name>
    <name evidence="3" type="ORF">EV203_1413</name>
</gene>